<feature type="domain" description="T2SS protein K second SAM-like" evidence="11">
    <location>
        <begin position="217"/>
        <end position="275"/>
    </location>
</feature>
<dbReference type="KEGG" id="ncu:F0U83_01080"/>
<evidence type="ECO:0000256" key="10">
    <source>
        <dbReference type="PIRNR" id="PIRNR002786"/>
    </source>
</evidence>
<keyword evidence="6" id="KW-0812">Transmembrane</keyword>
<dbReference type="InterPro" id="IPR005628">
    <property type="entry name" value="GspK"/>
</dbReference>
<keyword evidence="14" id="KW-1185">Reference proteome</keyword>
<evidence type="ECO:0000256" key="5">
    <source>
        <dbReference type="ARBA" id="ARBA00022519"/>
    </source>
</evidence>
<dbReference type="PIRSF" id="PIRSF002786">
    <property type="entry name" value="XcpX"/>
    <property type="match status" value="1"/>
</dbReference>
<dbReference type="EMBL" id="CP043869">
    <property type="protein sequence ID" value="QEQ95405.1"/>
    <property type="molecule type" value="Genomic_DNA"/>
</dbReference>
<evidence type="ECO:0000256" key="4">
    <source>
        <dbReference type="ARBA" id="ARBA00022475"/>
    </source>
</evidence>
<dbReference type="Proteomes" id="UP000324760">
    <property type="component" value="Chromosome"/>
</dbReference>
<evidence type="ECO:0000313" key="14">
    <source>
        <dbReference type="Proteomes" id="UP000324760"/>
    </source>
</evidence>
<evidence type="ECO:0000256" key="7">
    <source>
        <dbReference type="ARBA" id="ARBA00022927"/>
    </source>
</evidence>
<evidence type="ECO:0000313" key="13">
    <source>
        <dbReference type="EMBL" id="QEQ95405.1"/>
    </source>
</evidence>
<evidence type="ECO:0000259" key="11">
    <source>
        <dbReference type="Pfam" id="PF03934"/>
    </source>
</evidence>
<keyword evidence="3 10" id="KW-0813">Transport</keyword>
<accession>A0A5P1R802</accession>
<dbReference type="SUPFAM" id="SSF54523">
    <property type="entry name" value="Pili subunits"/>
    <property type="match status" value="1"/>
</dbReference>
<keyword evidence="4 10" id="KW-1003">Cell membrane</keyword>
<evidence type="ECO:0000256" key="6">
    <source>
        <dbReference type="ARBA" id="ARBA00022692"/>
    </source>
</evidence>
<evidence type="ECO:0000256" key="1">
    <source>
        <dbReference type="ARBA" id="ARBA00004533"/>
    </source>
</evidence>
<protein>
    <recommendedName>
        <fullName evidence="10">Type II secretion system protein K</fullName>
    </recommendedName>
</protein>
<dbReference type="AlphaFoldDB" id="A0A5P1R802"/>
<dbReference type="PANTHER" id="PTHR38831:SF1">
    <property type="entry name" value="TYPE II SECRETION SYSTEM PROTEIN K-RELATED"/>
    <property type="match status" value="1"/>
</dbReference>
<dbReference type="InterPro" id="IPR049179">
    <property type="entry name" value="T2SSK_SAM-like_2nd"/>
</dbReference>
<keyword evidence="9 10" id="KW-0472">Membrane</keyword>
<gene>
    <name evidence="13" type="ORF">F0U83_01080</name>
</gene>
<dbReference type="GO" id="GO:0009306">
    <property type="term" value="P:protein secretion"/>
    <property type="evidence" value="ECO:0007669"/>
    <property type="project" value="InterPro"/>
</dbReference>
<dbReference type="InterPro" id="IPR049031">
    <property type="entry name" value="T2SSK_SAM-like_1st"/>
</dbReference>
<evidence type="ECO:0000256" key="3">
    <source>
        <dbReference type="ARBA" id="ARBA00022448"/>
    </source>
</evidence>
<proteinExistence type="inferred from homology"/>
<dbReference type="Pfam" id="PF03934">
    <property type="entry name" value="T2SSK"/>
    <property type="match status" value="1"/>
</dbReference>
<organism evidence="13 14">
    <name type="scientific">Neptunomonas concharum</name>
    <dbReference type="NCBI Taxonomy" id="1031538"/>
    <lineage>
        <taxon>Bacteria</taxon>
        <taxon>Pseudomonadati</taxon>
        <taxon>Pseudomonadota</taxon>
        <taxon>Gammaproteobacteria</taxon>
        <taxon>Oceanospirillales</taxon>
        <taxon>Oceanospirillaceae</taxon>
        <taxon>Neptunomonas</taxon>
    </lineage>
</organism>
<dbReference type="SUPFAM" id="SSF158544">
    <property type="entry name" value="GspK insert domain-like"/>
    <property type="match status" value="2"/>
</dbReference>
<dbReference type="Gene3D" id="3.30.1300.30">
    <property type="entry name" value="GSPII I/J protein-like"/>
    <property type="match status" value="1"/>
</dbReference>
<keyword evidence="5 10" id="KW-0997">Cell inner membrane</keyword>
<evidence type="ECO:0000256" key="2">
    <source>
        <dbReference type="ARBA" id="ARBA00007246"/>
    </source>
</evidence>
<dbReference type="InterPro" id="IPR038072">
    <property type="entry name" value="GspK_central_sf"/>
</dbReference>
<keyword evidence="8" id="KW-1133">Transmembrane helix</keyword>
<sequence length="320" mass="35747">MTRQRGAALIMVLGIMAIITVLATQVMDTVRQQTQQHSASRDLRQGYWYAKGGETYALSKLEDFIDKPLLEKEDLEVAFPIDGGGVRYRLQPMHTCLNVNSLNQNKEANEALYQFTTNVWKQFLEQEIKLSAASQEMLIDRIRDWTDEDTLPEGGYGAETPFYSGQTPPQAAADDDMVSVSELLQLEALSNEEAALLLPHVCTRPGDRTLALNVNDLNTSSAPLISALIKGAIDSVQIAAVINDRPKEGYAHAADFWQHPIFNSITLSDQTKAALVNKRHYFQLETEVRLGSVEFSLTSWLYINDEKNARVLGRRYGVAP</sequence>
<dbReference type="NCBIfam" id="NF037980">
    <property type="entry name" value="T2SS_GspK"/>
    <property type="match status" value="1"/>
</dbReference>
<evidence type="ECO:0000256" key="9">
    <source>
        <dbReference type="ARBA" id="ARBA00023136"/>
    </source>
</evidence>
<keyword evidence="7" id="KW-0653">Protein transport</keyword>
<dbReference type="RefSeq" id="WP_138986109.1">
    <property type="nucleotide sequence ID" value="NZ_CP043869.1"/>
</dbReference>
<evidence type="ECO:0000256" key="8">
    <source>
        <dbReference type="ARBA" id="ARBA00022989"/>
    </source>
</evidence>
<dbReference type="PANTHER" id="PTHR38831">
    <property type="entry name" value="TYPE II SECRETION SYSTEM PROTEIN K"/>
    <property type="match status" value="1"/>
</dbReference>
<dbReference type="InterPro" id="IPR045584">
    <property type="entry name" value="Pilin-like"/>
</dbReference>
<feature type="domain" description="T2SS protein K first SAM-like" evidence="12">
    <location>
        <begin position="95"/>
        <end position="205"/>
    </location>
</feature>
<comment type="similarity">
    <text evidence="2 10">Belongs to the GSP K family.</text>
</comment>
<reference evidence="13 14" key="1">
    <citation type="journal article" date="2019" name="Biochem. Eng. J.">
        <title>Metabolic engineering of the marine bacteria Neptunomonas concharum for the production of acetoin and meso-2,3-butanediol from acetate.</title>
        <authorList>
            <person name="Li W."/>
            <person name="Pu N."/>
            <person name="Liu C.-X."/>
            <person name="Yuan Q.-P."/>
            <person name="Li Z.-J."/>
        </authorList>
    </citation>
    <scope>NUCLEOTIDE SEQUENCE [LARGE SCALE GENOMIC DNA]</scope>
    <source>
        <strain evidence="13 14">JCM17730</strain>
    </source>
</reference>
<dbReference type="Pfam" id="PF21687">
    <property type="entry name" value="T2SSK_1st"/>
    <property type="match status" value="1"/>
</dbReference>
<name>A0A5P1R802_9GAMM</name>
<dbReference type="OrthoDB" id="9788973at2"/>
<comment type="subcellular location">
    <subcellularLocation>
        <location evidence="1 10">Cell inner membrane</location>
    </subcellularLocation>
</comment>
<dbReference type="GO" id="GO:0005886">
    <property type="term" value="C:plasma membrane"/>
    <property type="evidence" value="ECO:0007669"/>
    <property type="project" value="UniProtKB-SubCell"/>
</dbReference>
<dbReference type="Gene3D" id="1.10.40.60">
    <property type="entry name" value="EpsJ-like"/>
    <property type="match status" value="2"/>
</dbReference>
<evidence type="ECO:0000259" key="12">
    <source>
        <dbReference type="Pfam" id="PF21687"/>
    </source>
</evidence>